<dbReference type="Gene3D" id="3.40.50.1820">
    <property type="entry name" value="alpha/beta hydrolase"/>
    <property type="match status" value="1"/>
</dbReference>
<reference evidence="5 6" key="1">
    <citation type="journal article" date="2019" name="Int. J. Syst. Evol. Microbiol.">
        <title>The Global Catalogue of Microorganisms (GCM) 10K type strain sequencing project: providing services to taxonomists for standard genome sequencing and annotation.</title>
        <authorList>
            <consortium name="The Broad Institute Genomics Platform"/>
            <consortium name="The Broad Institute Genome Sequencing Center for Infectious Disease"/>
            <person name="Wu L."/>
            <person name="Ma J."/>
        </authorList>
    </citation>
    <scope>NUCLEOTIDE SEQUENCE [LARGE SCALE GENOMIC DNA]</scope>
    <source>
        <strain evidence="5 6">JCM 14545</strain>
    </source>
</reference>
<dbReference type="SUPFAM" id="SSF53474">
    <property type="entry name" value="alpha/beta-Hydrolases"/>
    <property type="match status" value="1"/>
</dbReference>
<comment type="caution">
    <text evidence="5">The sequence shown here is derived from an EMBL/GenBank/DDBJ whole genome shotgun (WGS) entry which is preliminary data.</text>
</comment>
<keyword evidence="1" id="KW-0378">Hydrolase</keyword>
<dbReference type="Proteomes" id="UP001501116">
    <property type="component" value="Unassembled WGS sequence"/>
</dbReference>
<keyword evidence="4" id="KW-0732">Signal</keyword>
<evidence type="ECO:0000313" key="6">
    <source>
        <dbReference type="Proteomes" id="UP001501116"/>
    </source>
</evidence>
<organism evidence="5 6">
    <name type="scientific">Amycolatopsis minnesotensis</name>
    <dbReference type="NCBI Taxonomy" id="337894"/>
    <lineage>
        <taxon>Bacteria</taxon>
        <taxon>Bacillati</taxon>
        <taxon>Actinomycetota</taxon>
        <taxon>Actinomycetes</taxon>
        <taxon>Pseudonocardiales</taxon>
        <taxon>Pseudonocardiaceae</taxon>
        <taxon>Amycolatopsis</taxon>
    </lineage>
</organism>
<accession>A0ABN2R5T3</accession>
<gene>
    <name evidence="5" type="ORF">GCM10009754_39340</name>
</gene>
<evidence type="ECO:0000256" key="3">
    <source>
        <dbReference type="ARBA" id="ARBA00023098"/>
    </source>
</evidence>
<dbReference type="PANTHER" id="PTHR10272">
    <property type="entry name" value="PLATELET-ACTIVATING FACTOR ACETYLHYDROLASE"/>
    <property type="match status" value="1"/>
</dbReference>
<keyword evidence="3" id="KW-0443">Lipid metabolism</keyword>
<name>A0ABN2R5T3_9PSEU</name>
<dbReference type="InterPro" id="IPR029058">
    <property type="entry name" value="AB_hydrolase_fold"/>
</dbReference>
<dbReference type="PANTHER" id="PTHR10272:SF0">
    <property type="entry name" value="PLATELET-ACTIVATING FACTOR ACETYLHYDROLASE"/>
    <property type="match status" value="1"/>
</dbReference>
<keyword evidence="2" id="KW-0442">Lipid degradation</keyword>
<feature type="chain" id="PRO_5045232637" evidence="4">
    <location>
        <begin position="23"/>
        <end position="389"/>
    </location>
</feature>
<evidence type="ECO:0000256" key="4">
    <source>
        <dbReference type="SAM" id="SignalP"/>
    </source>
</evidence>
<evidence type="ECO:0000256" key="1">
    <source>
        <dbReference type="ARBA" id="ARBA00022801"/>
    </source>
</evidence>
<evidence type="ECO:0000313" key="5">
    <source>
        <dbReference type="EMBL" id="GAA1963878.1"/>
    </source>
</evidence>
<dbReference type="Pfam" id="PF03403">
    <property type="entry name" value="PAF-AH_p_II"/>
    <property type="match status" value="1"/>
</dbReference>
<protein>
    <submittedName>
        <fullName evidence="5">Lipase</fullName>
    </submittedName>
</protein>
<proteinExistence type="predicted"/>
<sequence length="389" mass="41326">MFRRTSVLFAALLIAGGGVAGAAGPPVSVPLSLPAPSGPDRVGATRLHLVDAARKDPWRPDTVRELMATVFYPARSARGYPVMPQLTAKEGKLFGETAVIPHPELPPNEDWAATMTHSHLGAPVAAGRHPVLLYTPGLGDPRTVNSGLAEELASRGYVVVAMDHPGETFAVEFPDGHVRGFEIPGDPGRTPELYRKAIETRLADVRFVLGQVTALAAGRNPDAERRPLPSGLTRALDPRRIGVFGHSGGGAAASEAMHENPAIDAAVNLEGFLDYIEGDPLPIAAEGTRRPLLLFGTADYQKAYPRFERSWQAVLAKSPCQVGKSILGDASHWALTDFASMVPQLQAAGLMTEQGRDAFVGAIDPAVSVPAVRAAVVAFFDRHVRRSAS</sequence>
<evidence type="ECO:0000256" key="2">
    <source>
        <dbReference type="ARBA" id="ARBA00022963"/>
    </source>
</evidence>
<dbReference type="EMBL" id="BAAANN010000014">
    <property type="protein sequence ID" value="GAA1963878.1"/>
    <property type="molecule type" value="Genomic_DNA"/>
</dbReference>
<keyword evidence="6" id="KW-1185">Reference proteome</keyword>
<feature type="signal peptide" evidence="4">
    <location>
        <begin position="1"/>
        <end position="22"/>
    </location>
</feature>